<dbReference type="InterPro" id="IPR050382">
    <property type="entry name" value="MFS_Na/Anion_cotransporter"/>
</dbReference>
<feature type="transmembrane region" description="Helical" evidence="6">
    <location>
        <begin position="327"/>
        <end position="349"/>
    </location>
</feature>
<feature type="transmembrane region" description="Helical" evidence="6">
    <location>
        <begin position="75"/>
        <end position="91"/>
    </location>
</feature>
<keyword evidence="4 6" id="KW-1133">Transmembrane helix</keyword>
<dbReference type="PIRSF" id="PIRSF002808">
    <property type="entry name" value="Hexose_phosphate_transp"/>
    <property type="match status" value="1"/>
</dbReference>
<keyword evidence="2" id="KW-1003">Cell membrane</keyword>
<evidence type="ECO:0000256" key="3">
    <source>
        <dbReference type="ARBA" id="ARBA00022692"/>
    </source>
</evidence>
<feature type="transmembrane region" description="Helical" evidence="6">
    <location>
        <begin position="45"/>
        <end position="68"/>
    </location>
</feature>
<gene>
    <name evidence="8" type="ORF">GCM10007170_40980</name>
</gene>
<accession>A0ABQ2AXU4</accession>
<comment type="caution">
    <text evidence="8">The sequence shown here is derived from an EMBL/GenBank/DDBJ whole genome shotgun (WGS) entry which is preliminary data.</text>
</comment>
<organism evidence="8 9">
    <name type="scientific">Arthrobacter liuii</name>
    <dbReference type="NCBI Taxonomy" id="1476996"/>
    <lineage>
        <taxon>Bacteria</taxon>
        <taxon>Bacillati</taxon>
        <taxon>Actinomycetota</taxon>
        <taxon>Actinomycetes</taxon>
        <taxon>Micrococcales</taxon>
        <taxon>Micrococcaceae</taxon>
        <taxon>Arthrobacter</taxon>
    </lineage>
</organism>
<evidence type="ECO:0000256" key="1">
    <source>
        <dbReference type="ARBA" id="ARBA00004651"/>
    </source>
</evidence>
<keyword evidence="5 6" id="KW-0472">Membrane</keyword>
<keyword evidence="3 6" id="KW-0812">Transmembrane</keyword>
<dbReference type="InterPro" id="IPR020846">
    <property type="entry name" value="MFS_dom"/>
</dbReference>
<name>A0ABQ2AXU4_9MICC</name>
<keyword evidence="9" id="KW-1185">Reference proteome</keyword>
<evidence type="ECO:0000256" key="2">
    <source>
        <dbReference type="ARBA" id="ARBA00022475"/>
    </source>
</evidence>
<evidence type="ECO:0000256" key="4">
    <source>
        <dbReference type="ARBA" id="ARBA00022989"/>
    </source>
</evidence>
<evidence type="ECO:0000259" key="7">
    <source>
        <dbReference type="PROSITE" id="PS50850"/>
    </source>
</evidence>
<proteinExistence type="predicted"/>
<dbReference type="PANTHER" id="PTHR11662:SF399">
    <property type="entry name" value="FI19708P1-RELATED"/>
    <property type="match status" value="1"/>
</dbReference>
<feature type="transmembrane region" description="Helical" evidence="6">
    <location>
        <begin position="361"/>
        <end position="384"/>
    </location>
</feature>
<dbReference type="Gene3D" id="1.20.1250.20">
    <property type="entry name" value="MFS general substrate transporter like domains"/>
    <property type="match status" value="2"/>
</dbReference>
<dbReference type="PANTHER" id="PTHR11662">
    <property type="entry name" value="SOLUTE CARRIER FAMILY 17"/>
    <property type="match status" value="1"/>
</dbReference>
<evidence type="ECO:0000313" key="9">
    <source>
        <dbReference type="Proteomes" id="UP000643279"/>
    </source>
</evidence>
<dbReference type="InterPro" id="IPR000849">
    <property type="entry name" value="Sugar_P_transporter"/>
</dbReference>
<dbReference type="Proteomes" id="UP000643279">
    <property type="component" value="Unassembled WGS sequence"/>
</dbReference>
<dbReference type="EMBL" id="BMFW01000034">
    <property type="protein sequence ID" value="GGI01469.1"/>
    <property type="molecule type" value="Genomic_DNA"/>
</dbReference>
<protein>
    <submittedName>
        <fullName evidence="8">MFS transporter</fullName>
    </submittedName>
</protein>
<feature type="transmembrane region" description="Helical" evidence="6">
    <location>
        <begin position="390"/>
        <end position="411"/>
    </location>
</feature>
<feature type="transmembrane region" description="Helical" evidence="6">
    <location>
        <begin position="136"/>
        <end position="158"/>
    </location>
</feature>
<evidence type="ECO:0000313" key="8">
    <source>
        <dbReference type="EMBL" id="GGI01469.1"/>
    </source>
</evidence>
<feature type="transmembrane region" description="Helical" evidence="6">
    <location>
        <begin position="229"/>
        <end position="250"/>
    </location>
</feature>
<feature type="transmembrane region" description="Helical" evidence="6">
    <location>
        <begin position="262"/>
        <end position="283"/>
    </location>
</feature>
<dbReference type="SUPFAM" id="SSF103473">
    <property type="entry name" value="MFS general substrate transporter"/>
    <property type="match status" value="1"/>
</dbReference>
<dbReference type="RefSeq" id="WP_188573362.1">
    <property type="nucleotide sequence ID" value="NZ_BMFW01000034.1"/>
</dbReference>
<reference evidence="9" key="1">
    <citation type="journal article" date="2019" name="Int. J. Syst. Evol. Microbiol.">
        <title>The Global Catalogue of Microorganisms (GCM) 10K type strain sequencing project: providing services to taxonomists for standard genome sequencing and annotation.</title>
        <authorList>
            <consortium name="The Broad Institute Genomics Platform"/>
            <consortium name="The Broad Institute Genome Sequencing Center for Infectious Disease"/>
            <person name="Wu L."/>
            <person name="Ma J."/>
        </authorList>
    </citation>
    <scope>NUCLEOTIDE SEQUENCE [LARGE SCALE GENOMIC DNA]</scope>
    <source>
        <strain evidence="9">CGMCC 1.12778</strain>
    </source>
</reference>
<feature type="transmembrane region" description="Helical" evidence="6">
    <location>
        <begin position="97"/>
        <end position="115"/>
    </location>
</feature>
<dbReference type="InterPro" id="IPR036259">
    <property type="entry name" value="MFS_trans_sf"/>
</dbReference>
<feature type="transmembrane region" description="Helical" evidence="6">
    <location>
        <begin position="164"/>
        <end position="182"/>
    </location>
</feature>
<sequence>MKPTNKRWIVATLIFLATSINYLDRSVLGVAGPSMMKDLNMDKIQFGVLGSAFFWTYALMQIPVGVLVDKIGARAIYAIAIVWWSICSMLTGMVRSFGLLIGVRALMGIGESPAFPTNVRVISDWLPSRERGIANGLFTMGIAVGAGLTTPAVAWVVTTLGWETAFLLTGAIGVIWAGLWLFHFTNKPKDNKKVNAAELAHIISGDAAPQAAGPVVKIRWAQMLRSKNVWAILYGLFAQDYLLYLMLTWLPVYLVTERKMTLITAGFYAILPWVCASIGALLGGYLSDRMIKNGLSAVRARRRVMATGMIVSLAIIPAAFVGDQLSAVLLIAASLGGMMFSNGASWAIVSEIAPNGASGTLAGMQNFIGNIAGWIAPILTGFIATVTGSFISALVIAGLIGGAAAVIYLVLLKERKEFTPEPATTSSTEGALQ</sequence>
<dbReference type="PROSITE" id="PS50850">
    <property type="entry name" value="MFS"/>
    <property type="match status" value="1"/>
</dbReference>
<dbReference type="Pfam" id="PF07690">
    <property type="entry name" value="MFS_1"/>
    <property type="match status" value="1"/>
</dbReference>
<evidence type="ECO:0000256" key="5">
    <source>
        <dbReference type="ARBA" id="ARBA00023136"/>
    </source>
</evidence>
<feature type="domain" description="Major facilitator superfamily (MFS) profile" evidence="7">
    <location>
        <begin position="10"/>
        <end position="416"/>
    </location>
</feature>
<dbReference type="InterPro" id="IPR011701">
    <property type="entry name" value="MFS"/>
</dbReference>
<feature type="transmembrane region" description="Helical" evidence="6">
    <location>
        <begin position="304"/>
        <end position="321"/>
    </location>
</feature>
<dbReference type="CDD" id="cd17319">
    <property type="entry name" value="MFS_ExuT_GudP_like"/>
    <property type="match status" value="1"/>
</dbReference>
<comment type="subcellular location">
    <subcellularLocation>
        <location evidence="1">Cell membrane</location>
        <topology evidence="1">Multi-pass membrane protein</topology>
    </subcellularLocation>
</comment>
<evidence type="ECO:0000256" key="6">
    <source>
        <dbReference type="SAM" id="Phobius"/>
    </source>
</evidence>